<name>A0A151A2P5_9STAP</name>
<feature type="compositionally biased region" description="Basic and acidic residues" evidence="1">
    <location>
        <begin position="104"/>
        <end position="116"/>
    </location>
</feature>
<evidence type="ECO:0000256" key="1">
    <source>
        <dbReference type="SAM" id="MobiDB-lite"/>
    </source>
</evidence>
<dbReference type="InterPro" id="IPR051474">
    <property type="entry name" value="Anti-sigma-K/W_factor"/>
</dbReference>
<gene>
    <name evidence="4" type="ORF">A0131_02605</name>
</gene>
<dbReference type="EMBL" id="LUGM01000002">
    <property type="protein sequence ID" value="KYH13698.1"/>
    <property type="molecule type" value="Genomic_DNA"/>
</dbReference>
<keyword evidence="2" id="KW-0812">Transmembrane</keyword>
<comment type="caution">
    <text evidence="4">The sequence shown here is derived from an EMBL/GenBank/DDBJ whole genome shotgun (WGS) entry which is preliminary data.</text>
</comment>
<dbReference type="InterPro" id="IPR018764">
    <property type="entry name" value="RskA_C"/>
</dbReference>
<evidence type="ECO:0000259" key="3">
    <source>
        <dbReference type="Pfam" id="PF10099"/>
    </source>
</evidence>
<dbReference type="GO" id="GO:0016989">
    <property type="term" value="F:sigma factor antagonist activity"/>
    <property type="evidence" value="ECO:0007669"/>
    <property type="project" value="TreeGrafter"/>
</dbReference>
<feature type="domain" description="Anti-sigma K factor RskA C-terminal" evidence="3">
    <location>
        <begin position="135"/>
        <end position="273"/>
    </location>
</feature>
<protein>
    <recommendedName>
        <fullName evidence="3">Anti-sigma K factor RskA C-terminal domain-containing protein</fullName>
    </recommendedName>
</protein>
<dbReference type="GO" id="GO:0006417">
    <property type="term" value="P:regulation of translation"/>
    <property type="evidence" value="ECO:0007669"/>
    <property type="project" value="TreeGrafter"/>
</dbReference>
<proteinExistence type="predicted"/>
<evidence type="ECO:0000313" key="5">
    <source>
        <dbReference type="Proteomes" id="UP000075418"/>
    </source>
</evidence>
<evidence type="ECO:0000313" key="4">
    <source>
        <dbReference type="EMBL" id="KYH13698.1"/>
    </source>
</evidence>
<feature type="transmembrane region" description="Helical" evidence="2">
    <location>
        <begin position="132"/>
        <end position="153"/>
    </location>
</feature>
<keyword evidence="2" id="KW-0472">Membrane</keyword>
<dbReference type="RefSeq" id="WP_061853929.1">
    <property type="nucleotide sequence ID" value="NZ_LUGM01000002.1"/>
</dbReference>
<dbReference type="AlphaFoldDB" id="A0A151A2P5"/>
<dbReference type="Proteomes" id="UP000075418">
    <property type="component" value="Unassembled WGS sequence"/>
</dbReference>
<evidence type="ECO:0000256" key="2">
    <source>
        <dbReference type="SAM" id="Phobius"/>
    </source>
</evidence>
<keyword evidence="2" id="KW-1133">Transmembrane helix</keyword>
<dbReference type="GO" id="GO:0005886">
    <property type="term" value="C:plasma membrane"/>
    <property type="evidence" value="ECO:0007669"/>
    <property type="project" value="InterPro"/>
</dbReference>
<sequence length="281" mass="31739">MKDNKVDIIYDYFNDKLCESEKAHVEHELKVSSEYNEALDEIAVLHDILPYSNKEVEPPKDMKKRILSTVIEERNDASTDTESEPIDNKNHAKKYTQTHQNSHRSSDSTRYDKDTTQSDNKYRKKKGIRSQIPLLIMAAILLLSLIGNGMQYFNHKSSTKQNTAMINKDKAHSMSLKPMTKSKDETNGHAYVSNNKDNSKLMVEANNIKATKGNEVYQVWVIKNDKPHAAATLATTNNKGMAVADLSHMNIDKEDTIALTLEPSPNNDKPKGQMIMASSKV</sequence>
<reference evidence="4 5" key="1">
    <citation type="submission" date="2016-02" db="EMBL/GenBank/DDBJ databases">
        <title>Draft genome sequence of hydrocarbon degrading Staphylococcus saprophyticus Strain CNV2, isolated from crude-oil contaminated soil from Noonmati Oil Refinery, Guwahati, Assam, India.</title>
        <authorList>
            <person name="Mukherjee A."/>
            <person name="Chettri B."/>
            <person name="Langpoklakpam J."/>
            <person name="Singh A.K."/>
            <person name="Chattopadhyay D.J."/>
        </authorList>
    </citation>
    <scope>NUCLEOTIDE SEQUENCE [LARGE SCALE GENOMIC DNA]</scope>
    <source>
        <strain evidence="4 5">CNV2</strain>
    </source>
</reference>
<feature type="region of interest" description="Disordered" evidence="1">
    <location>
        <begin position="74"/>
        <end position="124"/>
    </location>
</feature>
<accession>A0A151A2P5</accession>
<dbReference type="Pfam" id="PF10099">
    <property type="entry name" value="RskA_C"/>
    <property type="match status" value="1"/>
</dbReference>
<organism evidence="4 5">
    <name type="scientific">Staphylococcus kloosii</name>
    <dbReference type="NCBI Taxonomy" id="29384"/>
    <lineage>
        <taxon>Bacteria</taxon>
        <taxon>Bacillati</taxon>
        <taxon>Bacillota</taxon>
        <taxon>Bacilli</taxon>
        <taxon>Bacillales</taxon>
        <taxon>Staphylococcaceae</taxon>
        <taxon>Staphylococcus</taxon>
    </lineage>
</organism>
<dbReference type="PANTHER" id="PTHR37461">
    <property type="entry name" value="ANTI-SIGMA-K FACTOR RSKA"/>
    <property type="match status" value="1"/>
</dbReference>
<dbReference type="PANTHER" id="PTHR37461:SF1">
    <property type="entry name" value="ANTI-SIGMA-K FACTOR RSKA"/>
    <property type="match status" value="1"/>
</dbReference>